<keyword evidence="2" id="KW-1185">Reference proteome</keyword>
<sequence length="193" mass="21090">MVGISSHFTGRGAGNQCFQTREILCLVIRDVGLQFLAGRLEEVASSAGKRRLQKRLCAAPLKNLRSPTIMGHQICKDGFRDTSENTNSQVGLRHDSQVAVWSVLVLSGNTGGPPLRAVHPFPGLDRSGRGRPVFVSGHSTHPHPHPHPSGLLTAPVAARPPSQGRLRQRQFHRKITLQYSECCHCLSGSSIRR</sequence>
<reference evidence="1" key="1">
    <citation type="journal article" date="2022" name="bioRxiv">
        <title>Sequencing and chromosome-scale assembly of the giantPleurodeles waltlgenome.</title>
        <authorList>
            <person name="Brown T."/>
            <person name="Elewa A."/>
            <person name="Iarovenko S."/>
            <person name="Subramanian E."/>
            <person name="Araus A.J."/>
            <person name="Petzold A."/>
            <person name="Susuki M."/>
            <person name="Suzuki K.-i.T."/>
            <person name="Hayashi T."/>
            <person name="Toyoda A."/>
            <person name="Oliveira C."/>
            <person name="Osipova E."/>
            <person name="Leigh N.D."/>
            <person name="Simon A."/>
            <person name="Yun M.H."/>
        </authorList>
    </citation>
    <scope>NUCLEOTIDE SEQUENCE</scope>
    <source>
        <strain evidence="1">20211129_DDA</strain>
        <tissue evidence="1">Liver</tissue>
    </source>
</reference>
<evidence type="ECO:0000313" key="1">
    <source>
        <dbReference type="EMBL" id="KAJ1162919.1"/>
    </source>
</evidence>
<dbReference type="Proteomes" id="UP001066276">
    <property type="component" value="Chromosome 4_2"/>
</dbReference>
<evidence type="ECO:0000313" key="2">
    <source>
        <dbReference type="Proteomes" id="UP001066276"/>
    </source>
</evidence>
<protein>
    <submittedName>
        <fullName evidence="1">Uncharacterized protein</fullName>
    </submittedName>
</protein>
<proteinExistence type="predicted"/>
<organism evidence="1 2">
    <name type="scientific">Pleurodeles waltl</name>
    <name type="common">Iberian ribbed newt</name>
    <dbReference type="NCBI Taxonomy" id="8319"/>
    <lineage>
        <taxon>Eukaryota</taxon>
        <taxon>Metazoa</taxon>
        <taxon>Chordata</taxon>
        <taxon>Craniata</taxon>
        <taxon>Vertebrata</taxon>
        <taxon>Euteleostomi</taxon>
        <taxon>Amphibia</taxon>
        <taxon>Batrachia</taxon>
        <taxon>Caudata</taxon>
        <taxon>Salamandroidea</taxon>
        <taxon>Salamandridae</taxon>
        <taxon>Pleurodelinae</taxon>
        <taxon>Pleurodeles</taxon>
    </lineage>
</organism>
<gene>
    <name evidence="1" type="ORF">NDU88_003383</name>
</gene>
<comment type="caution">
    <text evidence="1">The sequence shown here is derived from an EMBL/GenBank/DDBJ whole genome shotgun (WGS) entry which is preliminary data.</text>
</comment>
<accession>A0AAV7SFY1</accession>
<dbReference type="AlphaFoldDB" id="A0AAV7SFY1"/>
<name>A0AAV7SFY1_PLEWA</name>
<dbReference type="EMBL" id="JANPWB010000008">
    <property type="protein sequence ID" value="KAJ1162919.1"/>
    <property type="molecule type" value="Genomic_DNA"/>
</dbReference>